<dbReference type="SUPFAM" id="SSF75217">
    <property type="entry name" value="alpha/beta knot"/>
    <property type="match status" value="1"/>
</dbReference>
<comment type="caution">
    <text evidence="13">The sequence shown here is derived from an EMBL/GenBank/DDBJ whole genome shotgun (WGS) entry which is preliminary data.</text>
</comment>
<evidence type="ECO:0000256" key="5">
    <source>
        <dbReference type="ARBA" id="ARBA00022552"/>
    </source>
</evidence>
<dbReference type="Gene3D" id="3.40.1280.10">
    <property type="match status" value="1"/>
</dbReference>
<keyword evidence="4" id="KW-0963">Cytoplasm</keyword>
<dbReference type="AlphaFoldDB" id="X1UPA0"/>
<dbReference type="InterPro" id="IPR029026">
    <property type="entry name" value="tRNA_m1G_MTases_N"/>
</dbReference>
<name>X1UPA0_9ZZZZ</name>
<dbReference type="EC" id="2.1.1.193" evidence="3"/>
<evidence type="ECO:0000256" key="1">
    <source>
        <dbReference type="ARBA" id="ARBA00004496"/>
    </source>
</evidence>
<dbReference type="InterPro" id="IPR046886">
    <property type="entry name" value="RsmE_MTase_dom"/>
</dbReference>
<evidence type="ECO:0000256" key="4">
    <source>
        <dbReference type="ARBA" id="ARBA00022490"/>
    </source>
</evidence>
<feature type="domain" description="Ribosomal RNA small subunit methyltransferase E methyltransferase" evidence="12">
    <location>
        <begin position="34"/>
        <end position="81"/>
    </location>
</feature>
<feature type="region of interest" description="Disordered" evidence="11">
    <location>
        <begin position="1"/>
        <end position="30"/>
    </location>
</feature>
<keyword evidence="7" id="KW-0808">Transferase</keyword>
<comment type="function">
    <text evidence="9">Specifically methylates the N3 position of the uracil ring of uridine 1498 (m3U1498) in 16S rRNA. Acts on the fully assembled 30S ribosomal subunit.</text>
</comment>
<gene>
    <name evidence="13" type="ORF">S12H4_59909</name>
</gene>
<protein>
    <recommendedName>
        <fullName evidence="3">16S rRNA (uracil(1498)-N(3))-methyltransferase</fullName>
        <ecNumber evidence="3">2.1.1.193</ecNumber>
    </recommendedName>
</protein>
<evidence type="ECO:0000256" key="8">
    <source>
        <dbReference type="ARBA" id="ARBA00022691"/>
    </source>
</evidence>
<dbReference type="InterPro" id="IPR006700">
    <property type="entry name" value="RsmE"/>
</dbReference>
<evidence type="ECO:0000256" key="6">
    <source>
        <dbReference type="ARBA" id="ARBA00022603"/>
    </source>
</evidence>
<organism evidence="13">
    <name type="scientific">marine sediment metagenome</name>
    <dbReference type="NCBI Taxonomy" id="412755"/>
    <lineage>
        <taxon>unclassified sequences</taxon>
        <taxon>metagenomes</taxon>
        <taxon>ecological metagenomes</taxon>
    </lineage>
</organism>
<evidence type="ECO:0000256" key="7">
    <source>
        <dbReference type="ARBA" id="ARBA00022679"/>
    </source>
</evidence>
<reference evidence="13" key="1">
    <citation type="journal article" date="2014" name="Front. Microbiol.">
        <title>High frequency of phylogenetically diverse reductive dehalogenase-homologous genes in deep subseafloor sedimentary metagenomes.</title>
        <authorList>
            <person name="Kawai M."/>
            <person name="Futagami T."/>
            <person name="Toyoda A."/>
            <person name="Takaki Y."/>
            <person name="Nishi S."/>
            <person name="Hori S."/>
            <person name="Arai W."/>
            <person name="Tsubouchi T."/>
            <person name="Morono Y."/>
            <person name="Uchiyama I."/>
            <person name="Ito T."/>
            <person name="Fujiyama A."/>
            <person name="Inagaki F."/>
            <person name="Takami H."/>
        </authorList>
    </citation>
    <scope>NUCLEOTIDE SEQUENCE</scope>
    <source>
        <strain evidence="13">Expedition CK06-06</strain>
    </source>
</reference>
<comment type="subcellular location">
    <subcellularLocation>
        <location evidence="1">Cytoplasm</location>
    </subcellularLocation>
</comment>
<comment type="similarity">
    <text evidence="2">Belongs to the RNA methyltransferase RsmE family.</text>
</comment>
<evidence type="ECO:0000256" key="9">
    <source>
        <dbReference type="ARBA" id="ARBA00025699"/>
    </source>
</evidence>
<keyword evidence="8" id="KW-0949">S-adenosyl-L-methionine</keyword>
<dbReference type="PANTHER" id="PTHR30027:SF3">
    <property type="entry name" value="16S RRNA (URACIL(1498)-N(3))-METHYLTRANSFERASE"/>
    <property type="match status" value="1"/>
</dbReference>
<sequence length="89" mass="9309">VFGKGRRPGTASGPEGGEEAKESKAPSFPSRPFSISLFIGPEGGFTSEEVTLAQRYGIVRITLGPRILRAETAGLVATAAILYELGDLS</sequence>
<dbReference type="InterPro" id="IPR029028">
    <property type="entry name" value="Alpha/beta_knot_MTases"/>
</dbReference>
<dbReference type="GO" id="GO:0070042">
    <property type="term" value="F:rRNA (uridine-N3-)-methyltransferase activity"/>
    <property type="evidence" value="ECO:0007669"/>
    <property type="project" value="TreeGrafter"/>
</dbReference>
<keyword evidence="6" id="KW-0489">Methyltransferase</keyword>
<evidence type="ECO:0000313" key="13">
    <source>
        <dbReference type="EMBL" id="GAJ19324.1"/>
    </source>
</evidence>
<dbReference type="GO" id="GO:0005737">
    <property type="term" value="C:cytoplasm"/>
    <property type="evidence" value="ECO:0007669"/>
    <property type="project" value="UniProtKB-SubCell"/>
</dbReference>
<dbReference type="GO" id="GO:0070475">
    <property type="term" value="P:rRNA base methylation"/>
    <property type="evidence" value="ECO:0007669"/>
    <property type="project" value="TreeGrafter"/>
</dbReference>
<evidence type="ECO:0000256" key="11">
    <source>
        <dbReference type="SAM" id="MobiDB-lite"/>
    </source>
</evidence>
<evidence type="ECO:0000256" key="10">
    <source>
        <dbReference type="ARBA" id="ARBA00047944"/>
    </source>
</evidence>
<proteinExistence type="inferred from homology"/>
<dbReference type="Pfam" id="PF04452">
    <property type="entry name" value="Methyltrans_RNA"/>
    <property type="match status" value="1"/>
</dbReference>
<evidence type="ECO:0000256" key="2">
    <source>
        <dbReference type="ARBA" id="ARBA00005528"/>
    </source>
</evidence>
<evidence type="ECO:0000256" key="3">
    <source>
        <dbReference type="ARBA" id="ARBA00012328"/>
    </source>
</evidence>
<dbReference type="PANTHER" id="PTHR30027">
    <property type="entry name" value="RIBOSOMAL RNA SMALL SUBUNIT METHYLTRANSFERASE E"/>
    <property type="match status" value="1"/>
</dbReference>
<dbReference type="EMBL" id="BARW01039290">
    <property type="protein sequence ID" value="GAJ19324.1"/>
    <property type="molecule type" value="Genomic_DNA"/>
</dbReference>
<evidence type="ECO:0000259" key="12">
    <source>
        <dbReference type="Pfam" id="PF04452"/>
    </source>
</evidence>
<comment type="catalytic activity">
    <reaction evidence="10">
        <text>uridine(1498) in 16S rRNA + S-adenosyl-L-methionine = N(3)-methyluridine(1498) in 16S rRNA + S-adenosyl-L-homocysteine + H(+)</text>
        <dbReference type="Rhea" id="RHEA:42920"/>
        <dbReference type="Rhea" id="RHEA-COMP:10283"/>
        <dbReference type="Rhea" id="RHEA-COMP:10284"/>
        <dbReference type="ChEBI" id="CHEBI:15378"/>
        <dbReference type="ChEBI" id="CHEBI:57856"/>
        <dbReference type="ChEBI" id="CHEBI:59789"/>
        <dbReference type="ChEBI" id="CHEBI:65315"/>
        <dbReference type="ChEBI" id="CHEBI:74502"/>
        <dbReference type="EC" id="2.1.1.193"/>
    </reaction>
</comment>
<dbReference type="NCBIfam" id="TIGR00046">
    <property type="entry name" value="RsmE family RNA methyltransferase"/>
    <property type="match status" value="1"/>
</dbReference>
<keyword evidence="5" id="KW-0698">rRNA processing</keyword>
<accession>X1UPA0</accession>
<feature type="non-terminal residue" evidence="13">
    <location>
        <position position="1"/>
    </location>
</feature>